<feature type="region of interest" description="Disordered" evidence="1">
    <location>
        <begin position="21"/>
        <end position="59"/>
    </location>
</feature>
<evidence type="ECO:0000256" key="1">
    <source>
        <dbReference type="SAM" id="MobiDB-lite"/>
    </source>
</evidence>
<sequence>MKLIHVFIICLCGVSVSGCGGNSEPTTIQPGAESQSRVEEYEKHQRELAEAQEKLERGR</sequence>
<proteinExistence type="predicted"/>
<feature type="compositionally biased region" description="Basic and acidic residues" evidence="1">
    <location>
        <begin position="36"/>
        <end position="59"/>
    </location>
</feature>
<protein>
    <submittedName>
        <fullName evidence="2">Uncharacterized protein</fullName>
    </submittedName>
</protein>
<gene>
    <name evidence="2" type="ORF">FHS27_001979</name>
</gene>
<comment type="caution">
    <text evidence="2">The sequence shown here is derived from an EMBL/GenBank/DDBJ whole genome shotgun (WGS) entry which is preliminary data.</text>
</comment>
<dbReference type="EMBL" id="JACHXU010000005">
    <property type="protein sequence ID" value="MBB3206171.1"/>
    <property type="molecule type" value="Genomic_DNA"/>
</dbReference>
<name>A0A7W5DX66_9BACT</name>
<feature type="compositionally biased region" description="Polar residues" evidence="1">
    <location>
        <begin position="23"/>
        <end position="35"/>
    </location>
</feature>
<reference evidence="2 3" key="1">
    <citation type="submission" date="2020-08" db="EMBL/GenBank/DDBJ databases">
        <title>Genomic Encyclopedia of Type Strains, Phase III (KMG-III): the genomes of soil and plant-associated and newly described type strains.</title>
        <authorList>
            <person name="Whitman W."/>
        </authorList>
    </citation>
    <scope>NUCLEOTIDE SEQUENCE [LARGE SCALE GENOMIC DNA]</scope>
    <source>
        <strain evidence="2 3">CECT 8075</strain>
    </source>
</reference>
<dbReference type="PROSITE" id="PS51257">
    <property type="entry name" value="PROKAR_LIPOPROTEIN"/>
    <property type="match status" value="1"/>
</dbReference>
<evidence type="ECO:0000313" key="2">
    <source>
        <dbReference type="EMBL" id="MBB3206171.1"/>
    </source>
</evidence>
<dbReference type="Proteomes" id="UP000536179">
    <property type="component" value="Unassembled WGS sequence"/>
</dbReference>
<dbReference type="AlphaFoldDB" id="A0A7W5DX66"/>
<keyword evidence="3" id="KW-1185">Reference proteome</keyword>
<organism evidence="2 3">
    <name type="scientific">Aporhodopirellula rubra</name>
    <dbReference type="NCBI Taxonomy" id="980271"/>
    <lineage>
        <taxon>Bacteria</taxon>
        <taxon>Pseudomonadati</taxon>
        <taxon>Planctomycetota</taxon>
        <taxon>Planctomycetia</taxon>
        <taxon>Pirellulales</taxon>
        <taxon>Pirellulaceae</taxon>
        <taxon>Aporhodopirellula</taxon>
    </lineage>
</organism>
<evidence type="ECO:0000313" key="3">
    <source>
        <dbReference type="Proteomes" id="UP000536179"/>
    </source>
</evidence>
<accession>A0A7W5DX66</accession>